<reference evidence="4 5" key="1">
    <citation type="submission" date="2019-06" db="EMBL/GenBank/DDBJ databases">
        <title>Draft genome sequence of the filamentous fungus Phialemoniopsis curvata isolated from diesel fuel.</title>
        <authorList>
            <person name="Varaljay V.A."/>
            <person name="Lyon W.J."/>
            <person name="Crouch A.L."/>
            <person name="Drake C.E."/>
            <person name="Hollomon J.M."/>
            <person name="Nadeau L.J."/>
            <person name="Nunn H.S."/>
            <person name="Stevenson B.S."/>
            <person name="Bojanowski C.L."/>
            <person name="Crookes-Goodson W.J."/>
        </authorList>
    </citation>
    <scope>NUCLEOTIDE SEQUENCE [LARGE SCALE GENOMIC DNA]</scope>
    <source>
        <strain evidence="4 5">D216</strain>
    </source>
</reference>
<feature type="compositionally biased region" description="Basic and acidic residues" evidence="2">
    <location>
        <begin position="335"/>
        <end position="348"/>
    </location>
</feature>
<dbReference type="RefSeq" id="XP_030993943.1">
    <property type="nucleotide sequence ID" value="XM_031141827.1"/>
</dbReference>
<feature type="region of interest" description="Disordered" evidence="2">
    <location>
        <begin position="514"/>
        <end position="614"/>
    </location>
</feature>
<evidence type="ECO:0000256" key="2">
    <source>
        <dbReference type="SAM" id="MobiDB-lite"/>
    </source>
</evidence>
<dbReference type="Pfam" id="PF16561">
    <property type="entry name" value="AMPK1_CBM"/>
    <property type="match status" value="1"/>
</dbReference>
<dbReference type="InterPro" id="IPR050827">
    <property type="entry name" value="CRP1_MDG1_kinase"/>
</dbReference>
<protein>
    <recommendedName>
        <fullName evidence="3">AMP-activated protein kinase glycogen-binding domain-containing protein</fullName>
    </recommendedName>
</protein>
<dbReference type="InterPro" id="IPR013783">
    <property type="entry name" value="Ig-like_fold"/>
</dbReference>
<proteinExistence type="inferred from homology"/>
<dbReference type="GO" id="GO:0019901">
    <property type="term" value="F:protein kinase binding"/>
    <property type="evidence" value="ECO:0007669"/>
    <property type="project" value="TreeGrafter"/>
</dbReference>
<dbReference type="InterPro" id="IPR032640">
    <property type="entry name" value="AMPK1_CBM"/>
</dbReference>
<dbReference type="GO" id="GO:0005634">
    <property type="term" value="C:nucleus"/>
    <property type="evidence" value="ECO:0007669"/>
    <property type="project" value="TreeGrafter"/>
</dbReference>
<accession>A0A507AQH1</accession>
<dbReference type="Proteomes" id="UP000319257">
    <property type="component" value="Unassembled WGS sequence"/>
</dbReference>
<dbReference type="GO" id="GO:0007165">
    <property type="term" value="P:signal transduction"/>
    <property type="evidence" value="ECO:0007669"/>
    <property type="project" value="TreeGrafter"/>
</dbReference>
<feature type="compositionally biased region" description="Basic and acidic residues" evidence="2">
    <location>
        <begin position="514"/>
        <end position="530"/>
    </location>
</feature>
<organism evidence="4 5">
    <name type="scientific">Thyridium curvatum</name>
    <dbReference type="NCBI Taxonomy" id="1093900"/>
    <lineage>
        <taxon>Eukaryota</taxon>
        <taxon>Fungi</taxon>
        <taxon>Dikarya</taxon>
        <taxon>Ascomycota</taxon>
        <taxon>Pezizomycotina</taxon>
        <taxon>Sordariomycetes</taxon>
        <taxon>Sordariomycetidae</taxon>
        <taxon>Thyridiales</taxon>
        <taxon>Thyridiaceae</taxon>
        <taxon>Thyridium</taxon>
    </lineage>
</organism>
<evidence type="ECO:0000313" key="5">
    <source>
        <dbReference type="Proteomes" id="UP000319257"/>
    </source>
</evidence>
<dbReference type="Gene3D" id="2.60.40.10">
    <property type="entry name" value="Immunoglobulins"/>
    <property type="match status" value="1"/>
</dbReference>
<dbReference type="GO" id="GO:0031588">
    <property type="term" value="C:nucleotide-activated protein kinase complex"/>
    <property type="evidence" value="ECO:0007669"/>
    <property type="project" value="TreeGrafter"/>
</dbReference>
<feature type="region of interest" description="Disordered" evidence="2">
    <location>
        <begin position="335"/>
        <end position="395"/>
    </location>
</feature>
<dbReference type="GeneID" id="41974565"/>
<evidence type="ECO:0000313" key="4">
    <source>
        <dbReference type="EMBL" id="TPX12232.1"/>
    </source>
</evidence>
<feature type="compositionally biased region" description="Basic and acidic residues" evidence="2">
    <location>
        <begin position="357"/>
        <end position="371"/>
    </location>
</feature>
<feature type="compositionally biased region" description="Basic and acidic residues" evidence="2">
    <location>
        <begin position="466"/>
        <end position="485"/>
    </location>
</feature>
<comment type="caution">
    <text evidence="4">The sequence shown here is derived from an EMBL/GenBank/DDBJ whole genome shotgun (WGS) entry which is preliminary data.</text>
</comment>
<name>A0A507AQH1_9PEZI</name>
<dbReference type="InterPro" id="IPR014756">
    <property type="entry name" value="Ig_E-set"/>
</dbReference>
<feature type="region of interest" description="Disordered" evidence="2">
    <location>
        <begin position="466"/>
        <end position="500"/>
    </location>
</feature>
<sequence>MATFTFKWYVSAILPCRIRIGRCLWWLVERETGASRRTQLLLRQSSPPGAPNSTTPLRQAAGIADANGASHHGYKANVVAIEFRYANSRGNVPFSNRPHAAEEVYVTGTFDNWAKTEKLEKKGDHFEKTVTLPDFTDKILYKFVVDGNWTTDHTASQEKDASGIDNNVLTPEDVIKAAPATAAILSSVSPESTTAALAKDVPLEKNETKPAETPSDIPGGFPETPANELDKEVKLINPIPASEGAGNPITLAPGEKVPAVNASDINSHVKLDKESYEKADALPGVMTDLPPVTGNMIPESSLPINGAPDATISSVAPGSTTAALAAKVPLEEPKVPEVVKESQEKAGVDPEASGIAEEVKEKEEVEEELLKKVSKVPSTSEGTAGKGTEKSENDKTLVESVTAAAAGIGAAALATAAVTKDKVVEQASAATQQATTAATEAATQLPDPVKEALPISVQETINNAAKEETRQEVSPEVPAEVKESIQEAGKNPEAAANTAAVEEKKVVEAELLKEVKEVKPAAGGEEKAADKAAPADAAAPATSAATGTTSQATPEAIKDAATPSKAATTVPAADAAGAASKAPASPATTEKKKKNRLSSFFNKLKSKTSSKDKA</sequence>
<comment type="similarity">
    <text evidence="1">Belongs to the CRP1/MDG1 family.</text>
</comment>
<evidence type="ECO:0000256" key="1">
    <source>
        <dbReference type="ARBA" id="ARBA00038216"/>
    </source>
</evidence>
<dbReference type="GO" id="GO:0005737">
    <property type="term" value="C:cytoplasm"/>
    <property type="evidence" value="ECO:0007669"/>
    <property type="project" value="TreeGrafter"/>
</dbReference>
<feature type="compositionally biased region" description="Low complexity" evidence="2">
    <location>
        <begin position="491"/>
        <end position="500"/>
    </location>
</feature>
<feature type="compositionally biased region" description="Low complexity" evidence="2">
    <location>
        <begin position="531"/>
        <end position="553"/>
    </location>
</feature>
<dbReference type="CDD" id="cd02859">
    <property type="entry name" value="E_set_AMPKbeta_like_N"/>
    <property type="match status" value="1"/>
</dbReference>
<dbReference type="AlphaFoldDB" id="A0A507AQH1"/>
<feature type="compositionally biased region" description="Low complexity" evidence="2">
    <location>
        <begin position="564"/>
        <end position="588"/>
    </location>
</feature>
<dbReference type="EMBL" id="SKBQ01000042">
    <property type="protein sequence ID" value="TPX12232.1"/>
    <property type="molecule type" value="Genomic_DNA"/>
</dbReference>
<feature type="region of interest" description="Disordered" evidence="2">
    <location>
        <begin position="198"/>
        <end position="222"/>
    </location>
</feature>
<gene>
    <name evidence="4" type="ORF">E0L32_007118</name>
</gene>
<dbReference type="InParanoid" id="A0A507AQH1"/>
<dbReference type="STRING" id="1093900.A0A507AQH1"/>
<evidence type="ECO:0000259" key="3">
    <source>
        <dbReference type="Pfam" id="PF16561"/>
    </source>
</evidence>
<dbReference type="PANTHER" id="PTHR10343">
    <property type="entry name" value="5'-AMP-ACTIVATED PROTEIN KINASE , BETA SUBUNIT"/>
    <property type="match status" value="1"/>
</dbReference>
<dbReference type="PANTHER" id="PTHR10343:SF81">
    <property type="entry name" value="CRUCIFORM DNA-RECOGNIZING PROTEIN 1-RELATED"/>
    <property type="match status" value="1"/>
</dbReference>
<dbReference type="SUPFAM" id="SSF81296">
    <property type="entry name" value="E set domains"/>
    <property type="match status" value="1"/>
</dbReference>
<dbReference type="OrthoDB" id="5873279at2759"/>
<feature type="compositionally biased region" description="Basic and acidic residues" evidence="2">
    <location>
        <begin position="201"/>
        <end position="210"/>
    </location>
</feature>
<feature type="domain" description="AMP-activated protein kinase glycogen-binding" evidence="3">
    <location>
        <begin position="99"/>
        <end position="170"/>
    </location>
</feature>
<keyword evidence="5" id="KW-1185">Reference proteome</keyword>